<sequence length="439" mass="48699">MTEKTSPPPEGEAVKPGIDRRTVLKGAAAVAGAAVGSGTITGFPTIWAQNLKNVTLVHVGSSYSAIIDIARQASQDLGFKIEMQSVNGDALVNRVVTQPETVDIADLEYWAVQKVFPRGGMQGIEIKKIKLWDQIVPIFTQGKYPDGREVSRQGTLPYEIQYVQGADAKTFAKSPTAYASLLPQIYNADTLGIRPDLIGRPIEHWSELLNPEFKGKVALVDIPSIGIMDVAMALESRGDLKYGDKGNMTREEIDKTVKVLIDLKKQGHFRAFWNSFDQSVNLMASGEVVLQSMWSPAVTAVRTRGIPCAYVPLKEGYRAWAAGLGLMRHLSGIKLDAAYEYLNWYLSGWQGGFIAKQGYYSSVPETARKFLTEDEWGYWYEGKPAQNDIKDPYGNVMEKAGSVRDGGAFWQRMGNIACWNTVMDENVYMVRKWNEFVSA</sequence>
<dbReference type="PROSITE" id="PS51318">
    <property type="entry name" value="TAT"/>
    <property type="match status" value="1"/>
</dbReference>
<keyword evidence="1" id="KW-0732">Signal</keyword>
<dbReference type="Proteomes" id="UP001375743">
    <property type="component" value="Unassembled WGS sequence"/>
</dbReference>
<dbReference type="InterPro" id="IPR006311">
    <property type="entry name" value="TAT_signal"/>
</dbReference>
<dbReference type="EMBL" id="JBBLZC010000002">
    <property type="protein sequence ID" value="MEK0082161.1"/>
    <property type="molecule type" value="Genomic_DNA"/>
</dbReference>
<evidence type="ECO:0000256" key="1">
    <source>
        <dbReference type="ARBA" id="ARBA00022729"/>
    </source>
</evidence>
<reference evidence="2 3" key="1">
    <citation type="submission" date="2024-01" db="EMBL/GenBank/DDBJ databases">
        <title>Multi-omics insights into the function and evolution of sodium benzoate biodegradation pathways in Benzoatithermus flavus gen. nov., sp. nov. from hot spring.</title>
        <authorList>
            <person name="Hu C.-J."/>
            <person name="Li W.-J."/>
        </authorList>
    </citation>
    <scope>NUCLEOTIDE SEQUENCE [LARGE SCALE GENOMIC DNA]</scope>
    <source>
        <strain evidence="2 3">SYSU G07066</strain>
    </source>
</reference>
<organism evidence="2 3">
    <name type="scientific">Benzoatithermus flavus</name>
    <dbReference type="NCBI Taxonomy" id="3108223"/>
    <lineage>
        <taxon>Bacteria</taxon>
        <taxon>Pseudomonadati</taxon>
        <taxon>Pseudomonadota</taxon>
        <taxon>Alphaproteobacteria</taxon>
        <taxon>Geminicoccales</taxon>
        <taxon>Geminicoccaceae</taxon>
        <taxon>Benzoatithermus</taxon>
    </lineage>
</organism>
<dbReference type="RefSeq" id="WP_418158010.1">
    <property type="nucleotide sequence ID" value="NZ_JBBLZC010000002.1"/>
</dbReference>
<name>A0ABU8XLT9_9PROT</name>
<dbReference type="Gene3D" id="3.40.190.10">
    <property type="entry name" value="Periplasmic binding protein-like II"/>
    <property type="match status" value="1"/>
</dbReference>
<evidence type="ECO:0000313" key="3">
    <source>
        <dbReference type="Proteomes" id="UP001375743"/>
    </source>
</evidence>
<keyword evidence="3" id="KW-1185">Reference proteome</keyword>
<dbReference type="PANTHER" id="PTHR30222">
    <property type="entry name" value="SPERMIDINE/PUTRESCINE-BINDING PERIPLASMIC PROTEIN"/>
    <property type="match status" value="1"/>
</dbReference>
<dbReference type="PANTHER" id="PTHR30222:SF17">
    <property type="entry name" value="SPERMIDINE_PUTRESCINE-BINDING PERIPLASMIC PROTEIN"/>
    <property type="match status" value="1"/>
</dbReference>
<accession>A0ABU8XLT9</accession>
<evidence type="ECO:0000313" key="2">
    <source>
        <dbReference type="EMBL" id="MEK0082161.1"/>
    </source>
</evidence>
<proteinExistence type="predicted"/>
<dbReference type="InterPro" id="IPR006059">
    <property type="entry name" value="SBP"/>
</dbReference>
<dbReference type="SUPFAM" id="SSF53850">
    <property type="entry name" value="Periplasmic binding protein-like II"/>
    <property type="match status" value="1"/>
</dbReference>
<protein>
    <submittedName>
        <fullName evidence="2">Extracellular solute-binding protein</fullName>
    </submittedName>
</protein>
<comment type="caution">
    <text evidence="2">The sequence shown here is derived from an EMBL/GenBank/DDBJ whole genome shotgun (WGS) entry which is preliminary data.</text>
</comment>
<gene>
    <name evidence="2" type="ORF">U1T56_03280</name>
</gene>
<dbReference type="Pfam" id="PF13416">
    <property type="entry name" value="SBP_bac_8"/>
    <property type="match status" value="1"/>
</dbReference>